<feature type="transmembrane region" description="Helical" evidence="4">
    <location>
        <begin position="173"/>
        <end position="191"/>
    </location>
</feature>
<accession>A0A8J7J3X0</accession>
<gene>
    <name evidence="5" type="ORF">JFN93_11895</name>
</gene>
<feature type="transmembrane region" description="Helical" evidence="4">
    <location>
        <begin position="286"/>
        <end position="316"/>
    </location>
</feature>
<dbReference type="Pfam" id="PF07690">
    <property type="entry name" value="MFS_1"/>
    <property type="match status" value="1"/>
</dbReference>
<sequence>MLLSSSGSDLRLRGNLNKLYAYSFLKMTLFPMAVITLFWKDHIGLSLTQILLIQSILSFVMVLFEYPAGYVSDRLGYRAALNIASLLGLAGWGLYTVAHHFGDVLAAEILLGISLSFISGADSALLFETLRDAGKETFYARHEGRMNGFAQLGEACGALFAGALYAVAPLLPFFLQIGVWFLALLIARSLVEPVRSIAPRVSHLSEALRTARYVFWDNPRLRSTMLLNAALGISSFYPVWLIQPYLQHSKVPIAWFGPIWTGANLTVAASAVLSHRMQQRLGERRMVLFFLVLVWIGYLGLGWCGGIGAFLFYYLLTTMRGLRGPMMLDLTQRESPSANRAGILSLQTLCFRLLFTCTGPVIGILSDRGGVRGALQYLCFAFVVVLPPLAFLFLRNLHGPECQAAPD</sequence>
<name>A0A8J7J3X0_9BACT</name>
<comment type="caution">
    <text evidence="5">The sequence shown here is derived from an EMBL/GenBank/DDBJ whole genome shotgun (WGS) entry which is preliminary data.</text>
</comment>
<feature type="transmembrane region" description="Helical" evidence="4">
    <location>
        <begin position="252"/>
        <end position="274"/>
    </location>
</feature>
<dbReference type="RefSeq" id="WP_199384308.1">
    <property type="nucleotide sequence ID" value="NZ_JAEMHM010000009.1"/>
</dbReference>
<organism evidence="5 6">
    <name type="scientific">Geomesophilobacter sediminis</name>
    <dbReference type="NCBI Taxonomy" id="2798584"/>
    <lineage>
        <taxon>Bacteria</taxon>
        <taxon>Pseudomonadati</taxon>
        <taxon>Thermodesulfobacteriota</taxon>
        <taxon>Desulfuromonadia</taxon>
        <taxon>Geobacterales</taxon>
        <taxon>Geobacteraceae</taxon>
        <taxon>Geomesophilobacter</taxon>
    </lineage>
</organism>
<keyword evidence="1 4" id="KW-0812">Transmembrane</keyword>
<dbReference type="Gene3D" id="1.20.1250.20">
    <property type="entry name" value="MFS general substrate transporter like domains"/>
    <property type="match status" value="1"/>
</dbReference>
<feature type="transmembrane region" description="Helical" evidence="4">
    <location>
        <begin position="343"/>
        <end position="365"/>
    </location>
</feature>
<feature type="transmembrane region" description="Helical" evidence="4">
    <location>
        <begin position="76"/>
        <end position="98"/>
    </location>
</feature>
<evidence type="ECO:0000313" key="6">
    <source>
        <dbReference type="Proteomes" id="UP000636888"/>
    </source>
</evidence>
<dbReference type="EMBL" id="JAEMHM010000009">
    <property type="protein sequence ID" value="MBJ6725413.1"/>
    <property type="molecule type" value="Genomic_DNA"/>
</dbReference>
<feature type="transmembrane region" description="Helical" evidence="4">
    <location>
        <begin position="225"/>
        <end position="246"/>
    </location>
</feature>
<keyword evidence="3 4" id="KW-0472">Membrane</keyword>
<evidence type="ECO:0000256" key="1">
    <source>
        <dbReference type="ARBA" id="ARBA00022692"/>
    </source>
</evidence>
<evidence type="ECO:0000256" key="3">
    <source>
        <dbReference type="ARBA" id="ARBA00023136"/>
    </source>
</evidence>
<evidence type="ECO:0000256" key="4">
    <source>
        <dbReference type="SAM" id="Phobius"/>
    </source>
</evidence>
<feature type="transmembrane region" description="Helical" evidence="4">
    <location>
        <begin position="104"/>
        <end position="127"/>
    </location>
</feature>
<feature type="transmembrane region" description="Helical" evidence="4">
    <location>
        <begin position="377"/>
        <end position="394"/>
    </location>
</feature>
<evidence type="ECO:0000313" key="5">
    <source>
        <dbReference type="EMBL" id="MBJ6725413.1"/>
    </source>
</evidence>
<feature type="transmembrane region" description="Helical" evidence="4">
    <location>
        <begin position="148"/>
        <end position="167"/>
    </location>
</feature>
<protein>
    <submittedName>
        <fullName evidence="5">MFS transporter</fullName>
    </submittedName>
</protein>
<dbReference type="InterPro" id="IPR053160">
    <property type="entry name" value="MFS_DHA3_Transporter"/>
</dbReference>
<dbReference type="PANTHER" id="PTHR23530:SF1">
    <property type="entry name" value="PERMEASE, MAJOR FACILITATOR SUPERFAMILY-RELATED"/>
    <property type="match status" value="1"/>
</dbReference>
<dbReference type="InterPro" id="IPR036259">
    <property type="entry name" value="MFS_trans_sf"/>
</dbReference>
<dbReference type="GO" id="GO:0022857">
    <property type="term" value="F:transmembrane transporter activity"/>
    <property type="evidence" value="ECO:0007669"/>
    <property type="project" value="InterPro"/>
</dbReference>
<feature type="transmembrane region" description="Helical" evidence="4">
    <location>
        <begin position="20"/>
        <end position="39"/>
    </location>
</feature>
<evidence type="ECO:0000256" key="2">
    <source>
        <dbReference type="ARBA" id="ARBA00022989"/>
    </source>
</evidence>
<dbReference type="AlphaFoldDB" id="A0A8J7J3X0"/>
<feature type="transmembrane region" description="Helical" evidence="4">
    <location>
        <begin position="45"/>
        <end position="64"/>
    </location>
</feature>
<proteinExistence type="predicted"/>
<keyword evidence="6" id="KW-1185">Reference proteome</keyword>
<dbReference type="InterPro" id="IPR011701">
    <property type="entry name" value="MFS"/>
</dbReference>
<dbReference type="PANTHER" id="PTHR23530">
    <property type="entry name" value="TRANSPORT PROTEIN-RELATED"/>
    <property type="match status" value="1"/>
</dbReference>
<dbReference type="Proteomes" id="UP000636888">
    <property type="component" value="Unassembled WGS sequence"/>
</dbReference>
<reference evidence="5" key="1">
    <citation type="submission" date="2020-12" db="EMBL/GenBank/DDBJ databases">
        <title>Geomonas sp. Red875, isolated from river sediment.</title>
        <authorList>
            <person name="Xu Z."/>
            <person name="Zhang Z."/>
            <person name="Masuda Y."/>
            <person name="Itoh H."/>
            <person name="Senoo K."/>
        </authorList>
    </citation>
    <scope>NUCLEOTIDE SEQUENCE</scope>
    <source>
        <strain evidence="5">Red875</strain>
    </source>
</reference>
<dbReference type="SUPFAM" id="SSF103473">
    <property type="entry name" value="MFS general substrate transporter"/>
    <property type="match status" value="1"/>
</dbReference>
<keyword evidence="2 4" id="KW-1133">Transmembrane helix</keyword>